<keyword evidence="7" id="KW-1185">Reference proteome</keyword>
<comment type="catalytic activity">
    <reaction evidence="4">
        <text>ATP + H2O = ADP + phosphate + H(+)</text>
        <dbReference type="Rhea" id="RHEA:13065"/>
        <dbReference type="ChEBI" id="CHEBI:15377"/>
        <dbReference type="ChEBI" id="CHEBI:15378"/>
        <dbReference type="ChEBI" id="CHEBI:30616"/>
        <dbReference type="ChEBI" id="CHEBI:43474"/>
        <dbReference type="ChEBI" id="CHEBI:456216"/>
        <dbReference type="EC" id="5.6.2.4"/>
    </reaction>
</comment>
<evidence type="ECO:0000256" key="3">
    <source>
        <dbReference type="ARBA" id="ARBA00048954"/>
    </source>
</evidence>
<evidence type="ECO:0000256" key="1">
    <source>
        <dbReference type="ARBA" id="ARBA00007816"/>
    </source>
</evidence>
<comment type="catalytic activity">
    <reaction evidence="3">
        <text>ATP + H2O = ADP + phosphate + H(+)</text>
        <dbReference type="Rhea" id="RHEA:13065"/>
        <dbReference type="ChEBI" id="CHEBI:15377"/>
        <dbReference type="ChEBI" id="CHEBI:15378"/>
        <dbReference type="ChEBI" id="CHEBI:30616"/>
        <dbReference type="ChEBI" id="CHEBI:43474"/>
        <dbReference type="ChEBI" id="CHEBI:456216"/>
        <dbReference type="EC" id="5.6.2.3"/>
    </reaction>
</comment>
<feature type="domain" description="Helicase HerA central" evidence="5">
    <location>
        <begin position="26"/>
        <end position="245"/>
    </location>
</feature>
<dbReference type="RefSeq" id="WP_089881367.1">
    <property type="nucleotide sequence ID" value="NZ_FOYS01000004.1"/>
</dbReference>
<dbReference type="GO" id="GO:0043139">
    <property type="term" value="F:5'-3' DNA helicase activity"/>
    <property type="evidence" value="ECO:0007669"/>
    <property type="project" value="UniProtKB-EC"/>
</dbReference>
<dbReference type="InterPro" id="IPR027417">
    <property type="entry name" value="P-loop_NTPase"/>
</dbReference>
<dbReference type="PANTHER" id="PTHR42957">
    <property type="entry name" value="HELICASE MJ1565-RELATED"/>
    <property type="match status" value="1"/>
</dbReference>
<protein>
    <recommendedName>
        <fullName evidence="5">Helicase HerA central domain-containing protein</fullName>
    </recommendedName>
</protein>
<evidence type="ECO:0000259" key="5">
    <source>
        <dbReference type="Pfam" id="PF01935"/>
    </source>
</evidence>
<accession>A0A1I6HV34</accession>
<sequence length="392" mass="44939">MKDEIELFIGKELDTDEEEYVDGSHSRAVFICGKRGSGKSYSMGDIIEEVHDHTQGVVPLIVDPMGIYWTMVSENEEQQNSLWDWGLQSRAYRVNLLVPGNPKERYGEEVLSEMKRRGLEVSAIKINPSDISPDGWCDLFDLNINKPMGITLYRAIRNLSRQQGNEFNLDDIIDTVEGDAQSNERTKEALLNRLEMSRDWGLFSDTYTPIWDRLDETSLNVLDLSVVDPGKYGLRNLVVSVLCRDLFKRRIKARKREELELQVDVPRVWLFIDEAHNFVPSGESSLSKDILIRWVKEGRQPGVSLTVATQQPSALDHDMVSQCDVILCHKITTREDIQELNRLSQDYMSSELKTYIQKLDRVGQAVYVDDEDESISIVQMRPRRSRHGGGEN</sequence>
<evidence type="ECO:0000313" key="7">
    <source>
        <dbReference type="Proteomes" id="UP000243250"/>
    </source>
</evidence>
<dbReference type="Pfam" id="PF01935">
    <property type="entry name" value="DUF87"/>
    <property type="match status" value="1"/>
</dbReference>
<dbReference type="SUPFAM" id="SSF52540">
    <property type="entry name" value="P-loop containing nucleoside triphosphate hydrolases"/>
    <property type="match status" value="1"/>
</dbReference>
<evidence type="ECO:0000313" key="6">
    <source>
        <dbReference type="EMBL" id="SFR58294.1"/>
    </source>
</evidence>
<dbReference type="OrthoDB" id="107033at2157"/>
<evidence type="ECO:0000256" key="2">
    <source>
        <dbReference type="ARBA" id="ARBA00034617"/>
    </source>
</evidence>
<dbReference type="EMBL" id="FOYS01000004">
    <property type="protein sequence ID" value="SFR58294.1"/>
    <property type="molecule type" value="Genomic_DNA"/>
</dbReference>
<dbReference type="GO" id="GO:0043138">
    <property type="term" value="F:3'-5' DNA helicase activity"/>
    <property type="evidence" value="ECO:0007669"/>
    <property type="project" value="UniProtKB-EC"/>
</dbReference>
<dbReference type="Gene3D" id="3.40.50.300">
    <property type="entry name" value="P-loop containing nucleotide triphosphate hydrolases"/>
    <property type="match status" value="2"/>
</dbReference>
<comment type="similarity">
    <text evidence="1">Belongs to the HerA family.</text>
</comment>
<reference evidence="7" key="1">
    <citation type="submission" date="2016-10" db="EMBL/GenBank/DDBJ databases">
        <authorList>
            <person name="Varghese N."/>
            <person name="Submissions S."/>
        </authorList>
    </citation>
    <scope>NUCLEOTIDE SEQUENCE [LARGE SCALE GENOMIC DNA]</scope>
    <source>
        <strain evidence="7">CGMCC 1.8711</strain>
    </source>
</reference>
<proteinExistence type="inferred from homology"/>
<dbReference type="Proteomes" id="UP000243250">
    <property type="component" value="Unassembled WGS sequence"/>
</dbReference>
<comment type="catalytic activity">
    <reaction evidence="2">
        <text>Couples ATP hydrolysis with the unwinding of duplex DNA by translocating in the 3'-5' direction.</text>
        <dbReference type="EC" id="5.6.2.4"/>
    </reaction>
</comment>
<dbReference type="InterPro" id="IPR002789">
    <property type="entry name" value="HerA_central"/>
</dbReference>
<dbReference type="InterPro" id="IPR008571">
    <property type="entry name" value="HerA-like"/>
</dbReference>
<gene>
    <name evidence="6" type="ORF">SAMN04488124_2494</name>
</gene>
<dbReference type="AlphaFoldDB" id="A0A1I6HV34"/>
<dbReference type="STRING" id="555875.SAMN04488124_2494"/>
<dbReference type="PANTHER" id="PTHR42957:SF1">
    <property type="entry name" value="HELICASE MJ1565-RELATED"/>
    <property type="match status" value="1"/>
</dbReference>
<evidence type="ECO:0000256" key="4">
    <source>
        <dbReference type="ARBA" id="ARBA00048988"/>
    </source>
</evidence>
<name>A0A1I6HV34_9EURY</name>
<organism evidence="6 7">
    <name type="scientific">Halogeometricum limi</name>
    <dbReference type="NCBI Taxonomy" id="555875"/>
    <lineage>
        <taxon>Archaea</taxon>
        <taxon>Methanobacteriati</taxon>
        <taxon>Methanobacteriota</taxon>
        <taxon>Stenosarchaea group</taxon>
        <taxon>Halobacteria</taxon>
        <taxon>Halobacteriales</taxon>
        <taxon>Haloferacaceae</taxon>
        <taxon>Halogeometricum</taxon>
    </lineage>
</organism>